<gene>
    <name evidence="2" type="ORF">EVOR1521_LOCUS25952</name>
</gene>
<keyword evidence="3" id="KW-1185">Reference proteome</keyword>
<feature type="region of interest" description="Disordered" evidence="1">
    <location>
        <begin position="140"/>
        <end position="204"/>
    </location>
</feature>
<dbReference type="EMBL" id="CAUJNA010003485">
    <property type="protein sequence ID" value="CAJ1403230.1"/>
    <property type="molecule type" value="Genomic_DNA"/>
</dbReference>
<protein>
    <recommendedName>
        <fullName evidence="4">SAM domain-containing protein</fullName>
    </recommendedName>
</protein>
<reference evidence="2" key="1">
    <citation type="submission" date="2023-08" db="EMBL/GenBank/DDBJ databases">
        <authorList>
            <person name="Chen Y."/>
            <person name="Shah S."/>
            <person name="Dougan E. K."/>
            <person name="Thang M."/>
            <person name="Chan C."/>
        </authorList>
    </citation>
    <scope>NUCLEOTIDE SEQUENCE</scope>
</reference>
<accession>A0AA36JDB6</accession>
<sequence length="380" mass="41053">MSRFSSIDGQHTALRDLERQRLEKLMGQLRREVEPSAKAGRFQPPKRPERERPKRVVVAKPEEKPNAEMAWLLRASERFEAEAAEVRSFLVEHGLEQYAPLLEDCGVSGSSMEALRSATPEFLEQAGLPDSPRRRLQLALQGDSDSEERPMSEEGEGPRSAQWGRLGRLPAGWHRCGGERPRVATRSVPVSHSDAAVGDDSPVAASPVKKMAEVAAGAEAPAPASVSKIGSQASPAGASSRPGSAAGKAKGCCYQCYRQLYLSSALRMEEGSRPSSASAQVFCSDACMDNFRQVCDCATGLNLPEEWLCQLRVRSHPRWLGWTTGGGTVLKLLVAIDMVGGNVATATGALAARALSSANKLQRWSDVSRAIKFSKCSQLP</sequence>
<name>A0AA36JDB6_9DINO</name>
<dbReference type="InterPro" id="IPR013761">
    <property type="entry name" value="SAM/pointed_sf"/>
</dbReference>
<feature type="compositionally biased region" description="Basic and acidic residues" evidence="1">
    <location>
        <begin position="46"/>
        <end position="61"/>
    </location>
</feature>
<evidence type="ECO:0000256" key="1">
    <source>
        <dbReference type="SAM" id="MobiDB-lite"/>
    </source>
</evidence>
<dbReference type="AlphaFoldDB" id="A0AA36JDB6"/>
<proteinExistence type="predicted"/>
<feature type="region of interest" description="Disordered" evidence="1">
    <location>
        <begin position="220"/>
        <end position="247"/>
    </location>
</feature>
<evidence type="ECO:0008006" key="4">
    <source>
        <dbReference type="Google" id="ProtNLM"/>
    </source>
</evidence>
<comment type="caution">
    <text evidence="2">The sequence shown here is derived from an EMBL/GenBank/DDBJ whole genome shotgun (WGS) entry which is preliminary data.</text>
</comment>
<dbReference type="Proteomes" id="UP001178507">
    <property type="component" value="Unassembled WGS sequence"/>
</dbReference>
<feature type="region of interest" description="Disordered" evidence="1">
    <location>
        <begin position="28"/>
        <end position="61"/>
    </location>
</feature>
<evidence type="ECO:0000313" key="3">
    <source>
        <dbReference type="Proteomes" id="UP001178507"/>
    </source>
</evidence>
<dbReference type="SUPFAM" id="SSF47769">
    <property type="entry name" value="SAM/Pointed domain"/>
    <property type="match status" value="1"/>
</dbReference>
<dbReference type="CDD" id="cd09487">
    <property type="entry name" value="SAM_superfamily"/>
    <property type="match status" value="1"/>
</dbReference>
<organism evidence="2 3">
    <name type="scientific">Effrenium voratum</name>
    <dbReference type="NCBI Taxonomy" id="2562239"/>
    <lineage>
        <taxon>Eukaryota</taxon>
        <taxon>Sar</taxon>
        <taxon>Alveolata</taxon>
        <taxon>Dinophyceae</taxon>
        <taxon>Suessiales</taxon>
        <taxon>Symbiodiniaceae</taxon>
        <taxon>Effrenium</taxon>
    </lineage>
</organism>
<evidence type="ECO:0000313" key="2">
    <source>
        <dbReference type="EMBL" id="CAJ1403230.1"/>
    </source>
</evidence>
<dbReference type="Gene3D" id="1.10.150.50">
    <property type="entry name" value="Transcription Factor, Ets-1"/>
    <property type="match status" value="1"/>
</dbReference>